<dbReference type="Pfam" id="PF02214">
    <property type="entry name" value="BTB_2"/>
    <property type="match status" value="1"/>
</dbReference>
<dbReference type="Proteomes" id="UP001286456">
    <property type="component" value="Unassembled WGS sequence"/>
</dbReference>
<dbReference type="PROSITE" id="PS50097">
    <property type="entry name" value="BTB"/>
    <property type="match status" value="1"/>
</dbReference>
<dbReference type="PANTHER" id="PTHR11145">
    <property type="entry name" value="BTB/POZ DOMAIN-CONTAINING ADAPTER FOR CUL3-MEDIATED RHOA DEGRADATION PROTEIN FAMILY MEMBER"/>
    <property type="match status" value="1"/>
</dbReference>
<evidence type="ECO:0000259" key="1">
    <source>
        <dbReference type="PROSITE" id="PS50097"/>
    </source>
</evidence>
<dbReference type="Gene3D" id="3.30.710.10">
    <property type="entry name" value="Potassium Channel Kv1.1, Chain A"/>
    <property type="match status" value="1"/>
</dbReference>
<dbReference type="SUPFAM" id="SSF54695">
    <property type="entry name" value="POZ domain"/>
    <property type="match status" value="1"/>
</dbReference>
<accession>A0AAE0M643</accession>
<protein>
    <recommendedName>
        <fullName evidence="1">BTB domain-containing protein</fullName>
    </recommendedName>
</protein>
<gene>
    <name evidence="2" type="ORF">B0T19DRAFT_429537</name>
</gene>
<keyword evidence="3" id="KW-1185">Reference proteome</keyword>
<dbReference type="InterPro" id="IPR000210">
    <property type="entry name" value="BTB/POZ_dom"/>
</dbReference>
<dbReference type="SMART" id="SM00225">
    <property type="entry name" value="BTB"/>
    <property type="match status" value="1"/>
</dbReference>
<dbReference type="GO" id="GO:0051260">
    <property type="term" value="P:protein homooligomerization"/>
    <property type="evidence" value="ECO:0007669"/>
    <property type="project" value="InterPro"/>
</dbReference>
<evidence type="ECO:0000313" key="3">
    <source>
        <dbReference type="Proteomes" id="UP001286456"/>
    </source>
</evidence>
<sequence>MSTTTSPFRAAPDIYAHPGNVNRAEKVILDVGGRQFVTTVGSLVQRSGYFSDFFTGSWQDVKQADGSIFVDTDPGVFEHILKYLRRGVFPLAYDQKRGHNFALYADVLAEAQFFRTPKLENWLTAKLYLNCISFSTVWSPSYTHDKRNPDAKKTTVWGSDFTSTQMLKDETTKSHIFRCRHQLREGHPCTHSTCIPAPTYDEVDSSLWVEVGKSYAFHAGWASDTGKDFQEYWDRLTPPPPFKA</sequence>
<organism evidence="2 3">
    <name type="scientific">Cercophora scortea</name>
    <dbReference type="NCBI Taxonomy" id="314031"/>
    <lineage>
        <taxon>Eukaryota</taxon>
        <taxon>Fungi</taxon>
        <taxon>Dikarya</taxon>
        <taxon>Ascomycota</taxon>
        <taxon>Pezizomycotina</taxon>
        <taxon>Sordariomycetes</taxon>
        <taxon>Sordariomycetidae</taxon>
        <taxon>Sordariales</taxon>
        <taxon>Lasiosphaeriaceae</taxon>
        <taxon>Cercophora</taxon>
    </lineage>
</organism>
<reference evidence="2" key="2">
    <citation type="submission" date="2023-06" db="EMBL/GenBank/DDBJ databases">
        <authorList>
            <consortium name="Lawrence Berkeley National Laboratory"/>
            <person name="Haridas S."/>
            <person name="Hensen N."/>
            <person name="Bonometti L."/>
            <person name="Westerberg I."/>
            <person name="Brannstrom I.O."/>
            <person name="Guillou S."/>
            <person name="Cros-Aarteil S."/>
            <person name="Calhoun S."/>
            <person name="Kuo A."/>
            <person name="Mondo S."/>
            <person name="Pangilinan J."/>
            <person name="Riley R."/>
            <person name="Labutti K."/>
            <person name="Andreopoulos B."/>
            <person name="Lipzen A."/>
            <person name="Chen C."/>
            <person name="Yanf M."/>
            <person name="Daum C."/>
            <person name="Ng V."/>
            <person name="Clum A."/>
            <person name="Steindorff A."/>
            <person name="Ohm R."/>
            <person name="Martin F."/>
            <person name="Silar P."/>
            <person name="Natvig D."/>
            <person name="Lalanne C."/>
            <person name="Gautier V."/>
            <person name="Ament-Velasquez S.L."/>
            <person name="Kruys A."/>
            <person name="Hutchinson M.I."/>
            <person name="Powell A.J."/>
            <person name="Barry K."/>
            <person name="Miller A.N."/>
            <person name="Grigoriev I.V."/>
            <person name="Debuchy R."/>
            <person name="Gladieux P."/>
            <person name="Thoren M.H."/>
            <person name="Johannesson H."/>
        </authorList>
    </citation>
    <scope>NUCLEOTIDE SEQUENCE</scope>
    <source>
        <strain evidence="2">SMH4131-1</strain>
    </source>
</reference>
<dbReference type="EMBL" id="JAUEPO010000005">
    <property type="protein sequence ID" value="KAK3320390.1"/>
    <property type="molecule type" value="Genomic_DNA"/>
</dbReference>
<comment type="caution">
    <text evidence="2">The sequence shown here is derived from an EMBL/GenBank/DDBJ whole genome shotgun (WGS) entry which is preliminary data.</text>
</comment>
<dbReference type="PANTHER" id="PTHR11145:SF8">
    <property type="entry name" value="RE57120P"/>
    <property type="match status" value="1"/>
</dbReference>
<proteinExistence type="predicted"/>
<reference evidence="2" key="1">
    <citation type="journal article" date="2023" name="Mol. Phylogenet. Evol.">
        <title>Genome-scale phylogeny and comparative genomics of the fungal order Sordariales.</title>
        <authorList>
            <person name="Hensen N."/>
            <person name="Bonometti L."/>
            <person name="Westerberg I."/>
            <person name="Brannstrom I.O."/>
            <person name="Guillou S."/>
            <person name="Cros-Aarteil S."/>
            <person name="Calhoun S."/>
            <person name="Haridas S."/>
            <person name="Kuo A."/>
            <person name="Mondo S."/>
            <person name="Pangilinan J."/>
            <person name="Riley R."/>
            <person name="LaButti K."/>
            <person name="Andreopoulos B."/>
            <person name="Lipzen A."/>
            <person name="Chen C."/>
            <person name="Yan M."/>
            <person name="Daum C."/>
            <person name="Ng V."/>
            <person name="Clum A."/>
            <person name="Steindorff A."/>
            <person name="Ohm R.A."/>
            <person name="Martin F."/>
            <person name="Silar P."/>
            <person name="Natvig D.O."/>
            <person name="Lalanne C."/>
            <person name="Gautier V."/>
            <person name="Ament-Velasquez S.L."/>
            <person name="Kruys A."/>
            <person name="Hutchinson M.I."/>
            <person name="Powell A.J."/>
            <person name="Barry K."/>
            <person name="Miller A.N."/>
            <person name="Grigoriev I.V."/>
            <person name="Debuchy R."/>
            <person name="Gladieux P."/>
            <person name="Hiltunen Thoren M."/>
            <person name="Johannesson H."/>
        </authorList>
    </citation>
    <scope>NUCLEOTIDE SEQUENCE</scope>
    <source>
        <strain evidence="2">SMH4131-1</strain>
    </source>
</reference>
<dbReference type="InterPro" id="IPR011333">
    <property type="entry name" value="SKP1/BTB/POZ_sf"/>
</dbReference>
<dbReference type="InterPro" id="IPR045068">
    <property type="entry name" value="BACURD1-3"/>
</dbReference>
<evidence type="ECO:0000313" key="2">
    <source>
        <dbReference type="EMBL" id="KAK3320390.1"/>
    </source>
</evidence>
<dbReference type="AlphaFoldDB" id="A0AAE0M643"/>
<dbReference type="CDD" id="cd18316">
    <property type="entry name" value="BTB_POZ_KCTD-like"/>
    <property type="match status" value="1"/>
</dbReference>
<name>A0AAE0M643_9PEZI</name>
<feature type="domain" description="BTB" evidence="1">
    <location>
        <begin position="25"/>
        <end position="93"/>
    </location>
</feature>
<dbReference type="InterPro" id="IPR003131">
    <property type="entry name" value="T1-type_BTB"/>
</dbReference>